<dbReference type="AlphaFoldDB" id="A0A814EDL7"/>
<dbReference type="EMBL" id="CAJNOC010003103">
    <property type="protein sequence ID" value="CAF0967825.1"/>
    <property type="molecule type" value="Genomic_DNA"/>
</dbReference>
<evidence type="ECO:0000313" key="11">
    <source>
        <dbReference type="EMBL" id="CAF0967825.1"/>
    </source>
</evidence>
<evidence type="ECO:0000256" key="7">
    <source>
        <dbReference type="ARBA" id="ARBA00023136"/>
    </source>
</evidence>
<accession>A0A814EDL7</accession>
<dbReference type="GO" id="GO:0005789">
    <property type="term" value="C:endoplasmic reticulum membrane"/>
    <property type="evidence" value="ECO:0007669"/>
    <property type="project" value="UniProtKB-SubCell"/>
</dbReference>
<comment type="subcellular location">
    <subcellularLocation>
        <location evidence="1">Endoplasmic reticulum membrane</location>
        <topology evidence="1">Multi-pass membrane protein</topology>
    </subcellularLocation>
</comment>
<evidence type="ECO:0000256" key="8">
    <source>
        <dbReference type="ARBA" id="ARBA00032437"/>
    </source>
</evidence>
<evidence type="ECO:0000256" key="1">
    <source>
        <dbReference type="ARBA" id="ARBA00004477"/>
    </source>
</evidence>
<protein>
    <recommendedName>
        <fullName evidence="3">Guided entry of tail-anchored proteins factor 1</fullName>
    </recommendedName>
    <alternativeName>
        <fullName evidence="8">Tail-anchored protein insertion receptor WRB</fullName>
    </alternativeName>
    <alternativeName>
        <fullName evidence="9">Tryptophan-rich basic protein</fullName>
    </alternativeName>
</protein>
<organism evidence="11 12">
    <name type="scientific">Brachionus calyciflorus</name>
    <dbReference type="NCBI Taxonomy" id="104777"/>
    <lineage>
        <taxon>Eukaryota</taxon>
        <taxon>Metazoa</taxon>
        <taxon>Spiralia</taxon>
        <taxon>Gnathifera</taxon>
        <taxon>Rotifera</taxon>
        <taxon>Eurotatoria</taxon>
        <taxon>Monogononta</taxon>
        <taxon>Pseudotrocha</taxon>
        <taxon>Ploima</taxon>
        <taxon>Brachionidae</taxon>
        <taxon>Brachionus</taxon>
    </lineage>
</organism>
<evidence type="ECO:0000256" key="4">
    <source>
        <dbReference type="ARBA" id="ARBA00022692"/>
    </source>
</evidence>
<name>A0A814EDL7_9BILA</name>
<dbReference type="GO" id="GO:0071816">
    <property type="term" value="P:tail-anchored membrane protein insertion into ER membrane"/>
    <property type="evidence" value="ECO:0007669"/>
    <property type="project" value="InterPro"/>
</dbReference>
<gene>
    <name evidence="11" type="ORF">OXX778_LOCUS14758</name>
</gene>
<keyword evidence="12" id="KW-1185">Reference proteome</keyword>
<evidence type="ECO:0000256" key="10">
    <source>
        <dbReference type="SAM" id="Phobius"/>
    </source>
</evidence>
<keyword evidence="4 10" id="KW-0812">Transmembrane</keyword>
<evidence type="ECO:0000256" key="2">
    <source>
        <dbReference type="ARBA" id="ARBA00010799"/>
    </source>
</evidence>
<keyword evidence="5" id="KW-0256">Endoplasmic reticulum</keyword>
<evidence type="ECO:0000256" key="5">
    <source>
        <dbReference type="ARBA" id="ARBA00022824"/>
    </source>
</evidence>
<evidence type="ECO:0000256" key="3">
    <source>
        <dbReference type="ARBA" id="ARBA00017951"/>
    </source>
</evidence>
<evidence type="ECO:0000256" key="6">
    <source>
        <dbReference type="ARBA" id="ARBA00022989"/>
    </source>
</evidence>
<dbReference type="OrthoDB" id="69461at2759"/>
<dbReference type="Gene3D" id="1.10.287.660">
    <property type="entry name" value="Helix hairpin bin"/>
    <property type="match status" value="1"/>
</dbReference>
<proteinExistence type="inferred from homology"/>
<evidence type="ECO:0000256" key="9">
    <source>
        <dbReference type="ARBA" id="ARBA00033006"/>
    </source>
</evidence>
<dbReference type="GO" id="GO:0043529">
    <property type="term" value="C:GET complex"/>
    <property type="evidence" value="ECO:0007669"/>
    <property type="project" value="TreeGrafter"/>
</dbReference>
<dbReference type="InterPro" id="IPR029012">
    <property type="entry name" value="Helix_hairpin_bin_sf"/>
</dbReference>
<dbReference type="Proteomes" id="UP000663879">
    <property type="component" value="Unassembled WGS sequence"/>
</dbReference>
<dbReference type="InterPro" id="IPR028945">
    <property type="entry name" value="Get1"/>
</dbReference>
<dbReference type="GO" id="GO:0043495">
    <property type="term" value="F:protein-membrane adaptor activity"/>
    <property type="evidence" value="ECO:0007669"/>
    <property type="project" value="TreeGrafter"/>
</dbReference>
<dbReference type="PANTHER" id="PTHR42650">
    <property type="entry name" value="TAIL-ANCHORED PROTEIN INSERTION RECEPTOR WRB"/>
    <property type="match status" value="1"/>
</dbReference>
<keyword evidence="7 10" id="KW-0472">Membrane</keyword>
<feature type="transmembrane region" description="Helical" evidence="10">
    <location>
        <begin position="95"/>
        <end position="115"/>
    </location>
</feature>
<dbReference type="PANTHER" id="PTHR42650:SF1">
    <property type="entry name" value="GUIDED ENTRY OF TAIL-ANCHORED PROTEINS FACTOR 1"/>
    <property type="match status" value="1"/>
</dbReference>
<sequence length="192" mass="22372">MEINYLAIFLSIVINLLKRYSSNLCSYFLAKFYLTENSEISEMKDQLKNMRREKESINPMDEFARFAILDRKINKINDKLKENKMTVNSDRMKKMMYFNVVFTGITLVLSLALIWSNYSKPVIDFSILLKSKNSDDISIFFPLNKVLAFPSKYGNNSIGVTVWLLIANRFIDICVNKLNSISTFNKNEKDLN</sequence>
<comment type="similarity">
    <text evidence="2">Belongs to the WRB/GET1 family.</text>
</comment>
<evidence type="ECO:0000313" key="12">
    <source>
        <dbReference type="Proteomes" id="UP000663879"/>
    </source>
</evidence>
<reference evidence="11" key="1">
    <citation type="submission" date="2021-02" db="EMBL/GenBank/DDBJ databases">
        <authorList>
            <person name="Nowell W R."/>
        </authorList>
    </citation>
    <scope>NUCLEOTIDE SEQUENCE</scope>
    <source>
        <strain evidence="11">Ploen Becks lab</strain>
    </source>
</reference>
<dbReference type="Pfam" id="PF04420">
    <property type="entry name" value="CHD5"/>
    <property type="match status" value="1"/>
</dbReference>
<keyword evidence="6 10" id="KW-1133">Transmembrane helix</keyword>
<comment type="caution">
    <text evidence="11">The sequence shown here is derived from an EMBL/GenBank/DDBJ whole genome shotgun (WGS) entry which is preliminary data.</text>
</comment>